<keyword evidence="2" id="KW-1185">Reference proteome</keyword>
<organism evidence="2 3">
    <name type="scientific">Acrobeloides nanus</name>
    <dbReference type="NCBI Taxonomy" id="290746"/>
    <lineage>
        <taxon>Eukaryota</taxon>
        <taxon>Metazoa</taxon>
        <taxon>Ecdysozoa</taxon>
        <taxon>Nematoda</taxon>
        <taxon>Chromadorea</taxon>
        <taxon>Rhabditida</taxon>
        <taxon>Tylenchina</taxon>
        <taxon>Cephalobomorpha</taxon>
        <taxon>Cephaloboidea</taxon>
        <taxon>Cephalobidae</taxon>
        <taxon>Acrobeloides</taxon>
    </lineage>
</organism>
<dbReference type="AlphaFoldDB" id="A0A914CXL6"/>
<dbReference type="Proteomes" id="UP000887540">
    <property type="component" value="Unplaced"/>
</dbReference>
<feature type="region of interest" description="Disordered" evidence="1">
    <location>
        <begin position="114"/>
        <end position="164"/>
    </location>
</feature>
<evidence type="ECO:0000313" key="3">
    <source>
        <dbReference type="WBParaSite" id="ACRNAN_scaffold15338.g18713.t1"/>
    </source>
</evidence>
<dbReference type="WBParaSite" id="ACRNAN_scaffold15338.g18713.t1">
    <property type="protein sequence ID" value="ACRNAN_scaffold15338.g18713.t1"/>
    <property type="gene ID" value="ACRNAN_scaffold15338.g18713"/>
</dbReference>
<reference evidence="3" key="1">
    <citation type="submission" date="2022-11" db="UniProtKB">
        <authorList>
            <consortium name="WormBaseParasite"/>
        </authorList>
    </citation>
    <scope>IDENTIFICATION</scope>
</reference>
<evidence type="ECO:0000256" key="1">
    <source>
        <dbReference type="SAM" id="MobiDB-lite"/>
    </source>
</evidence>
<evidence type="ECO:0000313" key="2">
    <source>
        <dbReference type="Proteomes" id="UP000887540"/>
    </source>
</evidence>
<name>A0A914CXL6_9BILA</name>
<protein>
    <submittedName>
        <fullName evidence="3">Uncharacterized protein</fullName>
    </submittedName>
</protein>
<proteinExistence type="predicted"/>
<accession>A0A914CXL6</accession>
<sequence length="187" mass="21907">MNHFHSYLVASPQDRDIFIDIQILKRIWTHPYLLIQHEIVDQQNTIIEVPKLLNELKSIIDVKDHCRNWIDSIISLLDSLSPSQEKAKYMKQLSNLSKKVDSTQDQVPRKYRIDGINQDSDNDSFIDDSPIRGSSRNRKAPGPFNRFKTYSDSDSSDRDSGPEISTTYYRKLWDRNTDVRIPQKLRN</sequence>
<feature type="compositionally biased region" description="Basic and acidic residues" evidence="1">
    <location>
        <begin position="149"/>
        <end position="161"/>
    </location>
</feature>